<gene>
    <name evidence="7" type="ORF">K8U80_01925</name>
</gene>
<dbReference type="Pfam" id="PF00126">
    <property type="entry name" value="HTH_1"/>
    <property type="match status" value="1"/>
</dbReference>
<dbReference type="PANTHER" id="PTHR30126">
    <property type="entry name" value="HTH-TYPE TRANSCRIPTIONAL REGULATOR"/>
    <property type="match status" value="1"/>
</dbReference>
<dbReference type="SUPFAM" id="SSF46785">
    <property type="entry name" value="Winged helix' DNA-binding domain"/>
    <property type="match status" value="1"/>
</dbReference>
<comment type="caution">
    <text evidence="7">The sequence shown here is derived from an EMBL/GenBank/DDBJ whole genome shotgun (WGS) entry which is preliminary data.</text>
</comment>
<keyword evidence="4" id="KW-0804">Transcription</keyword>
<dbReference type="Gene3D" id="3.40.190.290">
    <property type="match status" value="1"/>
</dbReference>
<dbReference type="SUPFAM" id="SSF53850">
    <property type="entry name" value="Periplasmic binding protein-like II"/>
    <property type="match status" value="1"/>
</dbReference>
<evidence type="ECO:0000259" key="6">
    <source>
        <dbReference type="PROSITE" id="PS50931"/>
    </source>
</evidence>
<reference evidence="7" key="2">
    <citation type="submission" date="2021-09" db="EMBL/GenBank/DDBJ databases">
        <authorList>
            <person name="Gilroy R."/>
        </authorList>
    </citation>
    <scope>NUCLEOTIDE SEQUENCE</scope>
    <source>
        <strain evidence="7">ChiGjej2B2-7701</strain>
    </source>
</reference>
<evidence type="ECO:0000256" key="2">
    <source>
        <dbReference type="ARBA" id="ARBA00023015"/>
    </source>
</evidence>
<evidence type="ECO:0000256" key="4">
    <source>
        <dbReference type="ARBA" id="ARBA00023163"/>
    </source>
</evidence>
<dbReference type="GO" id="GO:0000976">
    <property type="term" value="F:transcription cis-regulatory region binding"/>
    <property type="evidence" value="ECO:0007669"/>
    <property type="project" value="TreeGrafter"/>
</dbReference>
<organism evidence="7 8">
    <name type="scientific">Collinsella ihumii</name>
    <dbReference type="NCBI Taxonomy" id="1720204"/>
    <lineage>
        <taxon>Bacteria</taxon>
        <taxon>Bacillati</taxon>
        <taxon>Actinomycetota</taxon>
        <taxon>Coriobacteriia</taxon>
        <taxon>Coriobacteriales</taxon>
        <taxon>Coriobacteriaceae</taxon>
        <taxon>Collinsella</taxon>
    </lineage>
</organism>
<proteinExistence type="inferred from homology"/>
<dbReference type="InterPro" id="IPR000847">
    <property type="entry name" value="LysR_HTH_N"/>
</dbReference>
<evidence type="ECO:0000313" key="7">
    <source>
        <dbReference type="EMBL" id="HJG30133.1"/>
    </source>
</evidence>
<dbReference type="Pfam" id="PF03466">
    <property type="entry name" value="LysR_substrate"/>
    <property type="match status" value="1"/>
</dbReference>
<dbReference type="InterPro" id="IPR036388">
    <property type="entry name" value="WH-like_DNA-bd_sf"/>
</dbReference>
<evidence type="ECO:0000313" key="8">
    <source>
        <dbReference type="Proteomes" id="UP000746751"/>
    </source>
</evidence>
<evidence type="ECO:0000256" key="5">
    <source>
        <dbReference type="SAM" id="MobiDB-lite"/>
    </source>
</evidence>
<keyword evidence="2" id="KW-0805">Transcription regulation</keyword>
<dbReference type="InterPro" id="IPR036390">
    <property type="entry name" value="WH_DNA-bd_sf"/>
</dbReference>
<dbReference type="Proteomes" id="UP000746751">
    <property type="component" value="Unassembled WGS sequence"/>
</dbReference>
<dbReference type="AlphaFoldDB" id="A0A921LSF7"/>
<keyword evidence="3" id="KW-0238">DNA-binding</keyword>
<comment type="similarity">
    <text evidence="1">Belongs to the LysR transcriptional regulatory family.</text>
</comment>
<dbReference type="PRINTS" id="PR00039">
    <property type="entry name" value="HTHLYSR"/>
</dbReference>
<dbReference type="CDD" id="cd05466">
    <property type="entry name" value="PBP2_LTTR_substrate"/>
    <property type="match status" value="1"/>
</dbReference>
<name>A0A921LSF7_9ACTN</name>
<dbReference type="PROSITE" id="PS50931">
    <property type="entry name" value="HTH_LYSR"/>
    <property type="match status" value="1"/>
</dbReference>
<evidence type="ECO:0000256" key="3">
    <source>
        <dbReference type="ARBA" id="ARBA00023125"/>
    </source>
</evidence>
<evidence type="ECO:0000256" key="1">
    <source>
        <dbReference type="ARBA" id="ARBA00009437"/>
    </source>
</evidence>
<dbReference type="Gene3D" id="1.10.10.10">
    <property type="entry name" value="Winged helix-like DNA-binding domain superfamily/Winged helix DNA-binding domain"/>
    <property type="match status" value="1"/>
</dbReference>
<feature type="domain" description="HTH lysR-type" evidence="6">
    <location>
        <begin position="1"/>
        <end position="58"/>
    </location>
</feature>
<dbReference type="GO" id="GO:0003700">
    <property type="term" value="F:DNA-binding transcription factor activity"/>
    <property type="evidence" value="ECO:0007669"/>
    <property type="project" value="InterPro"/>
</dbReference>
<dbReference type="EMBL" id="DYVF01000015">
    <property type="protein sequence ID" value="HJG30133.1"/>
    <property type="molecule type" value="Genomic_DNA"/>
</dbReference>
<dbReference type="InterPro" id="IPR005119">
    <property type="entry name" value="LysR_subst-bd"/>
</dbReference>
<protein>
    <submittedName>
        <fullName evidence="7">LysR family transcriptional regulator</fullName>
    </submittedName>
</protein>
<sequence>MDEKDFALLHVLKECGNITHAADRLYLTQSALSKRIKAVERELGCEIVLRTRKGVRFTPAGELVLEHTAQAARELGLLRRELDAAQDRVCGTLSAGFSVNYAFTHLSELLTEYHRRYPQVQLNIVTGQSRDLHGLLQRGELDVAVLRGEFPWDGMQYLLSQERICAVCTHENEHTPLSELTYINHTTDVAHTALMTRWLHENNLAQTANRINVTALMTCQELVKRGIGWALLPEIVLGGFDGCIRPCMFSNGEPFIRRMYIDCQKEAEQLPQVQALVDLIKEQYARGSGTSPVSTAISPQSALSDLP</sequence>
<reference evidence="7" key="1">
    <citation type="journal article" date="2021" name="PeerJ">
        <title>Extensive microbial diversity within the chicken gut microbiome revealed by metagenomics and culture.</title>
        <authorList>
            <person name="Gilroy R."/>
            <person name="Ravi A."/>
            <person name="Getino M."/>
            <person name="Pursley I."/>
            <person name="Horton D.L."/>
            <person name="Alikhan N.F."/>
            <person name="Baker D."/>
            <person name="Gharbi K."/>
            <person name="Hall N."/>
            <person name="Watson M."/>
            <person name="Adriaenssens E.M."/>
            <person name="Foster-Nyarko E."/>
            <person name="Jarju S."/>
            <person name="Secka A."/>
            <person name="Antonio M."/>
            <person name="Oren A."/>
            <person name="Chaudhuri R.R."/>
            <person name="La Ragione R."/>
            <person name="Hildebrand F."/>
            <person name="Pallen M.J."/>
        </authorList>
    </citation>
    <scope>NUCLEOTIDE SEQUENCE</scope>
    <source>
        <strain evidence="7">ChiGjej2B2-7701</strain>
    </source>
</reference>
<feature type="region of interest" description="Disordered" evidence="5">
    <location>
        <begin position="288"/>
        <end position="307"/>
    </location>
</feature>
<accession>A0A921LSF7</accession>
<dbReference type="PANTHER" id="PTHR30126:SF78">
    <property type="entry name" value="HTH LYSR-TYPE DOMAIN-CONTAINING PROTEIN"/>
    <property type="match status" value="1"/>
</dbReference>